<proteinExistence type="predicted"/>
<dbReference type="InterPro" id="IPR025226">
    <property type="entry name" value="DUF4170"/>
</dbReference>
<comment type="caution">
    <text evidence="1">The sequence shown here is derived from an EMBL/GenBank/DDBJ whole genome shotgun (WGS) entry which is preliminary data.</text>
</comment>
<keyword evidence="2" id="KW-1185">Reference proteome</keyword>
<name>A0ABS6V2Z8_9SPHN</name>
<protein>
    <recommendedName>
        <fullName evidence="3">DUF4170 domain-containing protein</fullName>
    </recommendedName>
</protein>
<dbReference type="RefSeq" id="WP_218631951.1">
    <property type="nucleotide sequence ID" value="NZ_JAHVAH010000001.1"/>
</dbReference>
<sequence>MNQQLYWVVGGDYADADFTTMIPETARVAGPFADAAKAKKEWTRLTFNDNGCRSATTRYAIATGTTVLPR</sequence>
<dbReference type="Proteomes" id="UP000698028">
    <property type="component" value="Unassembled WGS sequence"/>
</dbReference>
<evidence type="ECO:0008006" key="3">
    <source>
        <dbReference type="Google" id="ProtNLM"/>
    </source>
</evidence>
<evidence type="ECO:0000313" key="1">
    <source>
        <dbReference type="EMBL" id="MBW0143904.1"/>
    </source>
</evidence>
<dbReference type="EMBL" id="JAHVAH010000001">
    <property type="protein sequence ID" value="MBW0143904.1"/>
    <property type="molecule type" value="Genomic_DNA"/>
</dbReference>
<organism evidence="1 2">
    <name type="scientific">Sphingomicrobium clamense</name>
    <dbReference type="NCBI Taxonomy" id="2851013"/>
    <lineage>
        <taxon>Bacteria</taxon>
        <taxon>Pseudomonadati</taxon>
        <taxon>Pseudomonadota</taxon>
        <taxon>Alphaproteobacteria</taxon>
        <taxon>Sphingomonadales</taxon>
        <taxon>Sphingomonadaceae</taxon>
        <taxon>Sphingomicrobium</taxon>
    </lineage>
</organism>
<gene>
    <name evidence="1" type="ORF">KTQ36_01170</name>
</gene>
<accession>A0ABS6V2Z8</accession>
<evidence type="ECO:0000313" key="2">
    <source>
        <dbReference type="Proteomes" id="UP000698028"/>
    </source>
</evidence>
<reference evidence="1 2" key="1">
    <citation type="submission" date="2021-07" db="EMBL/GenBank/DDBJ databases">
        <title>The draft genome sequence of Sphingomicrobium sp. B8.</title>
        <authorList>
            <person name="Mu L."/>
        </authorList>
    </citation>
    <scope>NUCLEOTIDE SEQUENCE [LARGE SCALE GENOMIC DNA]</scope>
    <source>
        <strain evidence="1 2">B8</strain>
    </source>
</reference>
<dbReference type="Pfam" id="PF13773">
    <property type="entry name" value="DUF4170"/>
    <property type="match status" value="1"/>
</dbReference>